<dbReference type="InterPro" id="IPR028994">
    <property type="entry name" value="Integrin_alpha_N"/>
</dbReference>
<dbReference type="Proteomes" id="UP000501802">
    <property type="component" value="Chromosome"/>
</dbReference>
<dbReference type="PROSITE" id="PS51257">
    <property type="entry name" value="PROKAR_LIPOPROTEIN"/>
    <property type="match status" value="1"/>
</dbReference>
<gene>
    <name evidence="3" type="ORF">G8759_27390</name>
</gene>
<accession>A0A6G9AUR9</accession>
<evidence type="ECO:0000313" key="4">
    <source>
        <dbReference type="Proteomes" id="UP000501802"/>
    </source>
</evidence>
<dbReference type="Pfam" id="PF13517">
    <property type="entry name" value="FG-GAP_3"/>
    <property type="match status" value="2"/>
</dbReference>
<dbReference type="PANTHER" id="PTHR44103:SF1">
    <property type="entry name" value="PROPROTEIN CONVERTASE P"/>
    <property type="match status" value="1"/>
</dbReference>
<sequence length="523" mass="59137">MRRLLPFCILLLLISCTAKRQSDKIEFDDLPVSRLSGKELSIAHCSRCHAFVSPELLAKTNWRDVLPAMGHRMGIYSNGFRPDSLFDPGLSGSIVRDANIFPERPILAKADWRKIEQYYLENAPDTILPPLRKSKIRIGLKHFKYREPAFSHRPSLTTMVKILPDHRGIVFSDGKSRRNILTFLNPDLLENYSMPLESTPVHFYEKANELYLTTVGKGVFPTDAPNGALQRLVKNGSEPGYKPESIAIPDLRRPVYMAYGDLNQDGAEDVVACEFGNQTGQLAWYENNGKGRYTKRILREKPGAITAIIKDANNDGLIDIYVLMAQGDEGVFLYENQGSGKFLEKRLLTFLPLNGSQHIELADFNKDGFDDIVYVCGDNADKTPILKNYHGVYIFLNDRKSNFKQAYFYQLNGAYKAMVRDYDLDGDLDIAAISFFPDYLRYPEESFIYLNNKGKLKFDDYSFPEASKGRWVVMDAGDMDADGDIDLVLGSFVYFIPEGDTTGLGKKWLSTGPSVIVLENTIR</sequence>
<dbReference type="EMBL" id="CP050063">
    <property type="protein sequence ID" value="QIP16094.1"/>
    <property type="molecule type" value="Genomic_DNA"/>
</dbReference>
<keyword evidence="4" id="KW-1185">Reference proteome</keyword>
<feature type="signal peptide" evidence="2">
    <location>
        <begin position="1"/>
        <end position="20"/>
    </location>
</feature>
<dbReference type="SUPFAM" id="SSF69318">
    <property type="entry name" value="Integrin alpha N-terminal domain"/>
    <property type="match status" value="1"/>
</dbReference>
<dbReference type="PANTHER" id="PTHR44103">
    <property type="entry name" value="PROPROTEIN CONVERTASE P"/>
    <property type="match status" value="1"/>
</dbReference>
<evidence type="ECO:0000313" key="3">
    <source>
        <dbReference type="EMBL" id="QIP16094.1"/>
    </source>
</evidence>
<keyword evidence="1 2" id="KW-0732">Signal</keyword>
<dbReference type="Gene3D" id="2.130.10.130">
    <property type="entry name" value="Integrin alpha, N-terminal"/>
    <property type="match status" value="1"/>
</dbReference>
<protein>
    <submittedName>
        <fullName evidence="3">VCBS repeat-containing protein</fullName>
    </submittedName>
</protein>
<dbReference type="KEGG" id="spib:G8759_27390"/>
<reference evidence="3 4" key="1">
    <citation type="submission" date="2020-03" db="EMBL/GenBank/DDBJ databases">
        <authorList>
            <person name="Kim M.K."/>
        </authorList>
    </citation>
    <scope>NUCLEOTIDE SEQUENCE [LARGE SCALE GENOMIC DNA]</scope>
    <source>
        <strain evidence="3 4">BT328</strain>
    </source>
</reference>
<dbReference type="InterPro" id="IPR013517">
    <property type="entry name" value="FG-GAP"/>
</dbReference>
<name>A0A6G9AUR9_9BACT</name>
<evidence type="ECO:0000256" key="1">
    <source>
        <dbReference type="ARBA" id="ARBA00022729"/>
    </source>
</evidence>
<feature type="chain" id="PRO_5026231832" evidence="2">
    <location>
        <begin position="21"/>
        <end position="523"/>
    </location>
</feature>
<proteinExistence type="predicted"/>
<organism evidence="3 4">
    <name type="scientific">Spirosoma aureum</name>
    <dbReference type="NCBI Taxonomy" id="2692134"/>
    <lineage>
        <taxon>Bacteria</taxon>
        <taxon>Pseudomonadati</taxon>
        <taxon>Bacteroidota</taxon>
        <taxon>Cytophagia</taxon>
        <taxon>Cytophagales</taxon>
        <taxon>Cytophagaceae</taxon>
        <taxon>Spirosoma</taxon>
    </lineage>
</organism>
<dbReference type="AlphaFoldDB" id="A0A6G9AUR9"/>
<evidence type="ECO:0000256" key="2">
    <source>
        <dbReference type="SAM" id="SignalP"/>
    </source>
</evidence>